<proteinExistence type="predicted"/>
<dbReference type="InterPro" id="IPR008967">
    <property type="entry name" value="p53-like_TF_DNA-bd_sf"/>
</dbReference>
<evidence type="ECO:0000259" key="4">
    <source>
        <dbReference type="PROSITE" id="PS51517"/>
    </source>
</evidence>
<sequence length="427" mass="46649">MDLNTAVEATLQDYEPPTSLGDLNIDELLYSVDGDVSSGMLFGANYAHIPTADKVVDVAAHNQALDEAIISSAEELPERLEVDEGLGNRSEGYHVQRSRPILMCSNTLQQVINPHDRRATIEVQASLTGLFFRADKPASTPDLTLSSEITCYRRNLFKVYATVSMPQVIGDLKLAEDPSIGSVVGLTAQVRATENLKGSVVNIIRASPKNNAFNDLQPLPVSIRLDQLCSGSPVLISWERLQFRHSTTKVPRAAIPRQHYRIIVEVMATLSGGQMISLSRSESPPIIVRGRSPKSYLPEPRDPVSQADSANAYPCLEPVASALPGNTRAGGADPIPGAGNDSHTDGMTASVQNPHDIPLSMPDMEMVVGDYSYISMPISDWSPPVDAVFRPHRVHHKKTTSAIVRPTTKRRYYVQDDSKFPSPYART</sequence>
<dbReference type="GO" id="GO:0003700">
    <property type="term" value="F:DNA-binding transcription factor activity"/>
    <property type="evidence" value="ECO:0007669"/>
    <property type="project" value="UniProtKB-UniRule"/>
</dbReference>
<gene>
    <name evidence="5" type="ORF">BDV26DRAFT_266440</name>
</gene>
<feature type="DNA-binding region" description="NDT80" evidence="2">
    <location>
        <begin position="74"/>
        <end position="300"/>
    </location>
</feature>
<accession>A0A5N7B3T0</accession>
<evidence type="ECO:0000256" key="1">
    <source>
        <dbReference type="ARBA" id="ARBA00023125"/>
    </source>
</evidence>
<dbReference type="PANTHER" id="PTHR35144:SF1">
    <property type="entry name" value="PROTEIN PACG"/>
    <property type="match status" value="1"/>
</dbReference>
<dbReference type="OrthoDB" id="4226760at2759"/>
<dbReference type="Pfam" id="PF05224">
    <property type="entry name" value="NDT80_PhoG"/>
    <property type="match status" value="1"/>
</dbReference>
<name>A0A5N7B3T0_9EURO</name>
<dbReference type="GO" id="GO:0045944">
    <property type="term" value="P:positive regulation of transcription by RNA polymerase II"/>
    <property type="evidence" value="ECO:0007669"/>
    <property type="project" value="TreeGrafter"/>
</dbReference>
<dbReference type="InterPro" id="IPR037141">
    <property type="entry name" value="NDT80_DNA-bd_dom_sf"/>
</dbReference>
<evidence type="ECO:0000256" key="3">
    <source>
        <dbReference type="SAM" id="MobiDB-lite"/>
    </source>
</evidence>
<dbReference type="GO" id="GO:0000228">
    <property type="term" value="C:nuclear chromosome"/>
    <property type="evidence" value="ECO:0007669"/>
    <property type="project" value="TreeGrafter"/>
</dbReference>
<organism evidence="5 6">
    <name type="scientific">Aspergillus bertholletiae</name>
    <dbReference type="NCBI Taxonomy" id="1226010"/>
    <lineage>
        <taxon>Eukaryota</taxon>
        <taxon>Fungi</taxon>
        <taxon>Dikarya</taxon>
        <taxon>Ascomycota</taxon>
        <taxon>Pezizomycotina</taxon>
        <taxon>Eurotiomycetes</taxon>
        <taxon>Eurotiomycetidae</taxon>
        <taxon>Eurotiales</taxon>
        <taxon>Aspergillaceae</taxon>
        <taxon>Aspergillus</taxon>
        <taxon>Aspergillus subgen. Circumdati</taxon>
    </lineage>
</organism>
<feature type="domain" description="NDT80" evidence="4">
    <location>
        <begin position="74"/>
        <end position="300"/>
    </location>
</feature>
<protein>
    <recommendedName>
        <fullName evidence="4">NDT80 domain-containing protein</fullName>
    </recommendedName>
</protein>
<dbReference type="EMBL" id="ML736248">
    <property type="protein sequence ID" value="KAE8376029.1"/>
    <property type="molecule type" value="Genomic_DNA"/>
</dbReference>
<dbReference type="Proteomes" id="UP000326198">
    <property type="component" value="Unassembled WGS sequence"/>
</dbReference>
<dbReference type="GO" id="GO:0003677">
    <property type="term" value="F:DNA binding"/>
    <property type="evidence" value="ECO:0007669"/>
    <property type="project" value="UniProtKB-KW"/>
</dbReference>
<dbReference type="AlphaFoldDB" id="A0A5N7B3T0"/>
<dbReference type="PANTHER" id="PTHR35144">
    <property type="entry name" value="MEIOSIS-SPECIFIC TRANSCRIPTION FACTOR NDT80"/>
    <property type="match status" value="1"/>
</dbReference>
<dbReference type="InterPro" id="IPR052605">
    <property type="entry name" value="Fungal_trans_regulator"/>
</dbReference>
<keyword evidence="1 2" id="KW-0238">DNA-binding</keyword>
<dbReference type="PROSITE" id="PS51517">
    <property type="entry name" value="NDT80"/>
    <property type="match status" value="1"/>
</dbReference>
<keyword evidence="6" id="KW-1185">Reference proteome</keyword>
<dbReference type="InterPro" id="IPR024061">
    <property type="entry name" value="NDT80_DNA-bd_dom"/>
</dbReference>
<dbReference type="Gene3D" id="2.60.40.1390">
    <property type="entry name" value="NDT80 DNA-binding domain"/>
    <property type="match status" value="2"/>
</dbReference>
<evidence type="ECO:0000313" key="5">
    <source>
        <dbReference type="EMBL" id="KAE8376029.1"/>
    </source>
</evidence>
<dbReference type="SUPFAM" id="SSF49417">
    <property type="entry name" value="p53-like transcription factors"/>
    <property type="match status" value="1"/>
</dbReference>
<reference evidence="5 6" key="1">
    <citation type="submission" date="2019-04" db="EMBL/GenBank/DDBJ databases">
        <title>Friends and foes A comparative genomics studyof 23 Aspergillus species from section Flavi.</title>
        <authorList>
            <consortium name="DOE Joint Genome Institute"/>
            <person name="Kjaerbolling I."/>
            <person name="Vesth T."/>
            <person name="Frisvad J.C."/>
            <person name="Nybo J.L."/>
            <person name="Theobald S."/>
            <person name="Kildgaard S."/>
            <person name="Isbrandt T."/>
            <person name="Kuo A."/>
            <person name="Sato A."/>
            <person name="Lyhne E.K."/>
            <person name="Kogle M.E."/>
            <person name="Wiebenga A."/>
            <person name="Kun R.S."/>
            <person name="Lubbers R.J."/>
            <person name="Makela M.R."/>
            <person name="Barry K."/>
            <person name="Chovatia M."/>
            <person name="Clum A."/>
            <person name="Daum C."/>
            <person name="Haridas S."/>
            <person name="He G."/>
            <person name="LaButti K."/>
            <person name="Lipzen A."/>
            <person name="Mondo S."/>
            <person name="Riley R."/>
            <person name="Salamov A."/>
            <person name="Simmons B.A."/>
            <person name="Magnuson J.K."/>
            <person name="Henrissat B."/>
            <person name="Mortensen U.H."/>
            <person name="Larsen T.O."/>
            <person name="Devries R.P."/>
            <person name="Grigoriev I.V."/>
            <person name="Machida M."/>
            <person name="Baker S.E."/>
            <person name="Andersen M.R."/>
        </authorList>
    </citation>
    <scope>NUCLEOTIDE SEQUENCE [LARGE SCALE GENOMIC DNA]</scope>
    <source>
        <strain evidence="5 6">IBT 29228</strain>
    </source>
</reference>
<feature type="region of interest" description="Disordered" evidence="3">
    <location>
        <begin position="287"/>
        <end position="307"/>
    </location>
</feature>
<dbReference type="GO" id="GO:0051321">
    <property type="term" value="P:meiotic cell cycle"/>
    <property type="evidence" value="ECO:0007669"/>
    <property type="project" value="TreeGrafter"/>
</dbReference>
<evidence type="ECO:0000256" key="2">
    <source>
        <dbReference type="PROSITE-ProRule" id="PRU00850"/>
    </source>
</evidence>
<evidence type="ECO:0000313" key="6">
    <source>
        <dbReference type="Proteomes" id="UP000326198"/>
    </source>
</evidence>